<reference evidence="3" key="1">
    <citation type="submission" date="2022-10" db="EMBL/GenBank/DDBJ databases">
        <title>Genome assembly of Pristionchus species.</title>
        <authorList>
            <person name="Yoshida K."/>
            <person name="Sommer R.J."/>
        </authorList>
    </citation>
    <scope>NUCLEOTIDE SEQUENCE [LARGE SCALE GENOMIC DNA]</scope>
    <source>
        <strain evidence="3">RS5460</strain>
    </source>
</reference>
<dbReference type="Pfam" id="PF07914">
    <property type="entry name" value="DUF1679"/>
    <property type="match status" value="1"/>
</dbReference>
<dbReference type="Proteomes" id="UP001328107">
    <property type="component" value="Unassembled WGS sequence"/>
</dbReference>
<feature type="non-terminal residue" evidence="2">
    <location>
        <position position="1"/>
    </location>
</feature>
<dbReference type="Gene3D" id="3.90.1200.10">
    <property type="match status" value="1"/>
</dbReference>
<dbReference type="AlphaFoldDB" id="A0AAN5BZ33"/>
<accession>A0AAN5BZ33</accession>
<dbReference type="InterPro" id="IPR052961">
    <property type="entry name" value="Oxido-Kinase-like_Enzymes"/>
</dbReference>
<gene>
    <name evidence="2" type="ORF">PMAYCL1PPCAC_00798</name>
</gene>
<protein>
    <recommendedName>
        <fullName evidence="1">CHK kinase-like domain-containing protein</fullName>
    </recommendedName>
</protein>
<dbReference type="SUPFAM" id="SSF56112">
    <property type="entry name" value="Protein kinase-like (PK-like)"/>
    <property type="match status" value="1"/>
</dbReference>
<dbReference type="PANTHER" id="PTHR23020:SF8">
    <property type="entry name" value="CHK KINASE-LIKE DOMAIN-CONTAINING PROTEIN"/>
    <property type="match status" value="1"/>
</dbReference>
<evidence type="ECO:0000259" key="1">
    <source>
        <dbReference type="SMART" id="SM00587"/>
    </source>
</evidence>
<sequence>PSTMKQEAAELFEVSCSSFDELEERLRRSLKTTARFGPRKNLLRIGEHGGFMSMCCMLRPDWRDCSKEERARLPGKILFKFSYSDRLEAVALEFIGCRLNEEVRNEALRKTNNCEGLFYSLLSSSTADSLPVPGPLCFKPIKEDGDVGFVMMDYVKGSSFECHEPNSLAEVEQIIFSIARLQAFSVKERLDQVAEFNWNPWRTIGTCVLTKKVSRKVVSEIPGFYGAEFEPLTNKLLANLDEFYDPETPMRELKEIKSVLVHGDIWQSNIIWSYGRDRPRQLKAIIDWQSVHVGSPAADIVFLLVSVLDGEERRTHWRSLLGLLYQSIEREMAPANPSFSFDDLLASYNRLFPILGLIALMRFSVLFKCSLAPASPEDRIKFTKRMAKKLFCLTEDVVAAFERSRKSG</sequence>
<evidence type="ECO:0000313" key="3">
    <source>
        <dbReference type="Proteomes" id="UP001328107"/>
    </source>
</evidence>
<dbReference type="InterPro" id="IPR012877">
    <property type="entry name" value="Dhs-27"/>
</dbReference>
<dbReference type="EMBL" id="BTRK01000001">
    <property type="protein sequence ID" value="GMR30603.1"/>
    <property type="molecule type" value="Genomic_DNA"/>
</dbReference>
<name>A0AAN5BZ33_9BILA</name>
<dbReference type="InterPro" id="IPR015897">
    <property type="entry name" value="CHK_kinase-like"/>
</dbReference>
<proteinExistence type="predicted"/>
<feature type="domain" description="CHK kinase-like" evidence="1">
    <location>
        <begin position="149"/>
        <end position="334"/>
    </location>
</feature>
<evidence type="ECO:0000313" key="2">
    <source>
        <dbReference type="EMBL" id="GMR30603.1"/>
    </source>
</evidence>
<comment type="caution">
    <text evidence="2">The sequence shown here is derived from an EMBL/GenBank/DDBJ whole genome shotgun (WGS) entry which is preliminary data.</text>
</comment>
<keyword evidence="3" id="KW-1185">Reference proteome</keyword>
<dbReference type="PANTHER" id="PTHR23020">
    <property type="entry name" value="UNCHARACTERIZED NUCLEAR HORMONE RECEPTOR-RELATED"/>
    <property type="match status" value="1"/>
</dbReference>
<organism evidence="2 3">
    <name type="scientific">Pristionchus mayeri</name>
    <dbReference type="NCBI Taxonomy" id="1317129"/>
    <lineage>
        <taxon>Eukaryota</taxon>
        <taxon>Metazoa</taxon>
        <taxon>Ecdysozoa</taxon>
        <taxon>Nematoda</taxon>
        <taxon>Chromadorea</taxon>
        <taxon>Rhabditida</taxon>
        <taxon>Rhabditina</taxon>
        <taxon>Diplogasteromorpha</taxon>
        <taxon>Diplogasteroidea</taxon>
        <taxon>Neodiplogasteridae</taxon>
        <taxon>Pristionchus</taxon>
    </lineage>
</organism>
<dbReference type="SMART" id="SM00587">
    <property type="entry name" value="CHK"/>
    <property type="match status" value="1"/>
</dbReference>
<dbReference type="InterPro" id="IPR011009">
    <property type="entry name" value="Kinase-like_dom_sf"/>
</dbReference>